<dbReference type="GO" id="GO:0008137">
    <property type="term" value="F:NADH dehydrogenase (ubiquinone) activity"/>
    <property type="evidence" value="ECO:0007669"/>
    <property type="project" value="InterPro"/>
</dbReference>
<sequence length="177" mass="19481">MSDVAAETPSRDCDLEHWVDTLRALRAEGFDYFDWLTAVDETDRDEAPGFDLVVHLYDMTPGAVRSTLVRTRVPDGEAVPSVTPLWRGAAWHERETHEMFGIEFAGFDDGSGLGMRPLLLPDGFDGTPLRKSFVLAARASKPWPGAKDPGESGDAPRKPGRRKNLPPGVPDPSWGPR</sequence>
<comment type="similarity">
    <text evidence="1">Belongs to the complex I 30 kDa subunit family.</text>
</comment>
<feature type="compositionally biased region" description="Basic and acidic residues" evidence="2">
    <location>
        <begin position="148"/>
        <end position="157"/>
    </location>
</feature>
<reference evidence="5" key="1">
    <citation type="submission" date="2015-03" db="EMBL/GenBank/DDBJ databases">
        <title>Luteipulveratus halotolerans sp. nov., a novel actinobacterium (Dermacoccaceae) from Sarawak, Malaysia.</title>
        <authorList>
            <person name="Juboi H."/>
            <person name="Basik A."/>
            <person name="Shamsul S.S."/>
            <person name="Arnold P."/>
            <person name="Schmitt E.K."/>
            <person name="Sanglier J.-J."/>
            <person name="Yeo T."/>
        </authorList>
    </citation>
    <scope>NUCLEOTIDE SEQUENCE [LARGE SCALE GENOMIC DNA]</scope>
    <source>
        <strain evidence="5">C296001</strain>
    </source>
</reference>
<evidence type="ECO:0000313" key="4">
    <source>
        <dbReference type="EMBL" id="KNX36310.1"/>
    </source>
</evidence>
<organism evidence="4 5">
    <name type="scientific">Luteipulveratus halotolerans</name>
    <dbReference type="NCBI Taxonomy" id="1631356"/>
    <lineage>
        <taxon>Bacteria</taxon>
        <taxon>Bacillati</taxon>
        <taxon>Actinomycetota</taxon>
        <taxon>Actinomycetes</taxon>
        <taxon>Micrococcales</taxon>
        <taxon>Dermacoccaceae</taxon>
        <taxon>Luteipulveratus</taxon>
    </lineage>
</organism>
<dbReference type="Proteomes" id="UP000037397">
    <property type="component" value="Unassembled WGS sequence"/>
</dbReference>
<keyword evidence="5" id="KW-1185">Reference proteome</keyword>
<feature type="compositionally biased region" description="Pro residues" evidence="2">
    <location>
        <begin position="167"/>
        <end position="177"/>
    </location>
</feature>
<dbReference type="InterPro" id="IPR037232">
    <property type="entry name" value="NADH_quin_OxRdtase_su_C/D-like"/>
</dbReference>
<dbReference type="PANTHER" id="PTHR10884">
    <property type="entry name" value="NADH DEHYDROGENASE UBIQUINONE IRON-SULFUR PROTEIN 3"/>
    <property type="match status" value="1"/>
</dbReference>
<dbReference type="EMBL" id="LAIR01000002">
    <property type="protein sequence ID" value="KNX36310.1"/>
    <property type="molecule type" value="Genomic_DNA"/>
</dbReference>
<name>A0A0L6CFD8_9MICO</name>
<feature type="region of interest" description="Disordered" evidence="2">
    <location>
        <begin position="138"/>
        <end position="177"/>
    </location>
</feature>
<evidence type="ECO:0000256" key="1">
    <source>
        <dbReference type="ARBA" id="ARBA00007569"/>
    </source>
</evidence>
<comment type="caution">
    <text evidence="4">The sequence shown here is derived from an EMBL/GenBank/DDBJ whole genome shotgun (WGS) entry which is preliminary data.</text>
</comment>
<dbReference type="RefSeq" id="WP_050668557.1">
    <property type="nucleotide sequence ID" value="NZ_LAIR01000002.1"/>
</dbReference>
<dbReference type="SUPFAM" id="SSF143243">
    <property type="entry name" value="Nqo5-like"/>
    <property type="match status" value="1"/>
</dbReference>
<dbReference type="OrthoDB" id="3746692at2"/>
<dbReference type="InterPro" id="IPR001268">
    <property type="entry name" value="NADH_UbQ_OxRdtase_30kDa_su"/>
</dbReference>
<accession>A0A0L6CFD8</accession>
<gene>
    <name evidence="4" type="ORF">VV01_02795</name>
</gene>
<dbReference type="Gene3D" id="3.30.460.80">
    <property type="entry name" value="NADH:ubiquinone oxidoreductase, 30kDa subunit"/>
    <property type="match status" value="1"/>
</dbReference>
<dbReference type="PATRIC" id="fig|1631356.3.peg.494"/>
<dbReference type="AlphaFoldDB" id="A0A0L6CFD8"/>
<dbReference type="PANTHER" id="PTHR10884:SF14">
    <property type="entry name" value="NADH DEHYDROGENASE [UBIQUINONE] IRON-SULFUR PROTEIN 3, MITOCHONDRIAL"/>
    <property type="match status" value="1"/>
</dbReference>
<evidence type="ECO:0000256" key="2">
    <source>
        <dbReference type="SAM" id="MobiDB-lite"/>
    </source>
</evidence>
<protein>
    <submittedName>
        <fullName evidence="4">NADH dehydrogenase</fullName>
    </submittedName>
</protein>
<proteinExistence type="inferred from homology"/>
<feature type="domain" description="NADH:ubiquinone oxidoreductase 30kDa subunit" evidence="3">
    <location>
        <begin position="14"/>
        <end position="137"/>
    </location>
</feature>
<evidence type="ECO:0000259" key="3">
    <source>
        <dbReference type="Pfam" id="PF00329"/>
    </source>
</evidence>
<evidence type="ECO:0000313" key="5">
    <source>
        <dbReference type="Proteomes" id="UP000037397"/>
    </source>
</evidence>
<dbReference type="STRING" id="1631356.VV01_02795"/>
<dbReference type="Pfam" id="PF00329">
    <property type="entry name" value="Complex1_30kDa"/>
    <property type="match status" value="1"/>
</dbReference>